<keyword evidence="6" id="KW-0812">Transmembrane</keyword>
<protein>
    <recommendedName>
        <fullName evidence="5">Flavin-containing monooxygenase</fullName>
        <ecNumber evidence="5">1.-.-.-</ecNumber>
    </recommendedName>
</protein>
<feature type="transmembrane region" description="Helical" evidence="6">
    <location>
        <begin position="275"/>
        <end position="294"/>
    </location>
</feature>
<organism evidence="7 8">
    <name type="scientific">Tigriopus californicus</name>
    <name type="common">Marine copepod</name>
    <dbReference type="NCBI Taxonomy" id="6832"/>
    <lineage>
        <taxon>Eukaryota</taxon>
        <taxon>Metazoa</taxon>
        <taxon>Ecdysozoa</taxon>
        <taxon>Arthropoda</taxon>
        <taxon>Crustacea</taxon>
        <taxon>Multicrustacea</taxon>
        <taxon>Hexanauplia</taxon>
        <taxon>Copepoda</taxon>
        <taxon>Harpacticoida</taxon>
        <taxon>Harpacticidae</taxon>
        <taxon>Tigriopus</taxon>
    </lineage>
</organism>
<dbReference type="Gene3D" id="3.50.50.60">
    <property type="entry name" value="FAD/NAD(P)-binding domain"/>
    <property type="match status" value="2"/>
</dbReference>
<keyword evidence="4 5" id="KW-0560">Oxidoreductase</keyword>
<evidence type="ECO:0000256" key="2">
    <source>
        <dbReference type="ARBA" id="ARBA00022630"/>
    </source>
</evidence>
<keyword evidence="3 5" id="KW-0274">FAD</keyword>
<name>A0A553NZ15_TIGCA</name>
<dbReference type="OMA" id="GCQSWYI"/>
<dbReference type="Pfam" id="PF00743">
    <property type="entry name" value="FMO-like"/>
    <property type="match status" value="1"/>
</dbReference>
<keyword evidence="5" id="KW-0503">Monooxygenase</keyword>
<comment type="similarity">
    <text evidence="1">Belongs to the FAD-binding monooxygenase family.</text>
</comment>
<comment type="similarity">
    <text evidence="5">Belongs to the FMO family.</text>
</comment>
<evidence type="ECO:0000256" key="5">
    <source>
        <dbReference type="RuleBase" id="RU361177"/>
    </source>
</evidence>
<dbReference type="EC" id="1.-.-.-" evidence="5"/>
<evidence type="ECO:0000256" key="6">
    <source>
        <dbReference type="SAM" id="Phobius"/>
    </source>
</evidence>
<dbReference type="AlphaFoldDB" id="A0A553NZ15"/>
<accession>A0A553NZ15</accession>
<sequence>MDWKIQLWMWNYNYGPLVYLSLLFYMLWNISLNLLAFLVLPLIVFQVYQIMPRRQASGANKYNAIVVGSGIAGLCSAVKLQEIGVHFTVLEKGKHLGGTWWWNTYPGAACDVRSHLYCISFFPNPWWSRAYAKGPEIHQYLKDFATYFNLHPHIKYNQKVSRCKWNPELFKWDVTTDDGSVYTANFVISACGQLHAPKMPTYKGLESFNGPKFHNTQWDHSVDLTGKRVGVLGTGASGVQVVPQLAKQVDQLYVFQRTATWVVPKFDPETSYWKLAIFSLLPITMTLYRWVLFWQSEMRFPLMLKPDSPKAKMIGQNIAGHHAHVLKDPEMIRKLTPTYNVGCKRITPSSFYLESFAKPNVYVETGKIAEVTCDGITTENGHTQLDAIIFATGFDRLRSMNAFEVIGQDPKINLCQAWGEAPQAYMGLFMSGYPNYFTISGPNTSTAHNSVIFSLECQTTHAVNYIAQMVQSELKSLDIKPEVTADHMGKIRARTPLHVFSTCVNEAYQNAQGVLWPMWPYSMVYLWWRSMECDLSLFDVK</sequence>
<dbReference type="InterPro" id="IPR051209">
    <property type="entry name" value="FAD-bind_Monooxygenase_sf"/>
</dbReference>
<dbReference type="GO" id="GO:0004499">
    <property type="term" value="F:N,N-dimethylaniline monooxygenase activity"/>
    <property type="evidence" value="ECO:0007669"/>
    <property type="project" value="InterPro"/>
</dbReference>
<dbReference type="InterPro" id="IPR020946">
    <property type="entry name" value="Flavin_mOase-like"/>
</dbReference>
<dbReference type="GO" id="GO:0050661">
    <property type="term" value="F:NADP binding"/>
    <property type="evidence" value="ECO:0007669"/>
    <property type="project" value="InterPro"/>
</dbReference>
<evidence type="ECO:0000313" key="8">
    <source>
        <dbReference type="Proteomes" id="UP000318571"/>
    </source>
</evidence>
<dbReference type="InterPro" id="IPR036188">
    <property type="entry name" value="FAD/NAD-bd_sf"/>
</dbReference>
<keyword evidence="2 5" id="KW-0285">Flavoprotein</keyword>
<reference evidence="7 8" key="1">
    <citation type="journal article" date="2018" name="Nat. Ecol. Evol.">
        <title>Genomic signatures of mitonuclear coevolution across populations of Tigriopus californicus.</title>
        <authorList>
            <person name="Barreto F.S."/>
            <person name="Watson E.T."/>
            <person name="Lima T.G."/>
            <person name="Willett C.S."/>
            <person name="Edmands S."/>
            <person name="Li W."/>
            <person name="Burton R.S."/>
        </authorList>
    </citation>
    <scope>NUCLEOTIDE SEQUENCE [LARGE SCALE GENOMIC DNA]</scope>
    <source>
        <strain evidence="7 8">San Diego</strain>
    </source>
</reference>
<evidence type="ECO:0000256" key="3">
    <source>
        <dbReference type="ARBA" id="ARBA00022827"/>
    </source>
</evidence>
<evidence type="ECO:0000256" key="4">
    <source>
        <dbReference type="ARBA" id="ARBA00023002"/>
    </source>
</evidence>
<keyword evidence="6" id="KW-1133">Transmembrane helix</keyword>
<dbReference type="Proteomes" id="UP000318571">
    <property type="component" value="Chromosome 9"/>
</dbReference>
<dbReference type="SUPFAM" id="SSF51905">
    <property type="entry name" value="FAD/NAD(P)-binding domain"/>
    <property type="match status" value="2"/>
</dbReference>
<keyword evidence="8" id="KW-1185">Reference proteome</keyword>
<dbReference type="EMBL" id="VCGU01000009">
    <property type="protein sequence ID" value="TRY70674.1"/>
    <property type="molecule type" value="Genomic_DNA"/>
</dbReference>
<feature type="transmembrane region" description="Helical" evidence="6">
    <location>
        <begin position="20"/>
        <end position="45"/>
    </location>
</feature>
<proteinExistence type="inferred from homology"/>
<dbReference type="STRING" id="6832.A0A553NZ15"/>
<evidence type="ECO:0000256" key="1">
    <source>
        <dbReference type="ARBA" id="ARBA00010139"/>
    </source>
</evidence>
<dbReference type="PANTHER" id="PTHR42877:SF4">
    <property type="entry name" value="FAD_NAD(P)-BINDING DOMAIN-CONTAINING PROTEIN-RELATED"/>
    <property type="match status" value="1"/>
</dbReference>
<keyword evidence="6" id="KW-0472">Membrane</keyword>
<evidence type="ECO:0000313" key="7">
    <source>
        <dbReference type="EMBL" id="TRY70674.1"/>
    </source>
</evidence>
<comment type="cofactor">
    <cofactor evidence="5">
        <name>FAD</name>
        <dbReference type="ChEBI" id="CHEBI:57692"/>
    </cofactor>
</comment>
<dbReference type="GO" id="GO:0050660">
    <property type="term" value="F:flavin adenine dinucleotide binding"/>
    <property type="evidence" value="ECO:0007669"/>
    <property type="project" value="InterPro"/>
</dbReference>
<comment type="caution">
    <text evidence="7">The sequence shown here is derived from an EMBL/GenBank/DDBJ whole genome shotgun (WGS) entry which is preliminary data.</text>
</comment>
<gene>
    <name evidence="7" type="ORF">TCAL_11085</name>
</gene>
<dbReference type="PANTHER" id="PTHR42877">
    <property type="entry name" value="L-ORNITHINE N(5)-MONOOXYGENASE-RELATED"/>
    <property type="match status" value="1"/>
</dbReference>